<dbReference type="VEuPathDB" id="FungiDB:B1J91_H08503g"/>
<gene>
    <name evidence="2" type="ORF">AO440_002260</name>
</gene>
<dbReference type="SUPFAM" id="SSF56059">
    <property type="entry name" value="Glutathione synthetase ATP-binding domain-like"/>
    <property type="match status" value="1"/>
</dbReference>
<dbReference type="SUPFAM" id="SSF64167">
    <property type="entry name" value="SurE-like"/>
    <property type="match status" value="1"/>
</dbReference>
<proteinExistence type="predicted"/>
<sequence length="725" mass="83232">MKVLITNDDGPLNTQYSPYIRPFVQYILQNRPDWQITVCVPHVQKSWIGKAHIAGKHLSLQFLYSKRDSTDDSYWGPYIEPQLRDSIELFPEQKVNEDIPADAIEWILLDGTPASCVNIGLHHFEDKYDLVISGPNVGRNTSAAYITSSGTVGAAMEAVICDDTRAIALSWAFFDGRKDVPNELMERASARSVDVIEHLVGNWSTHADLYSVNVPLIDSIGPETEAYYAPIWENRWTTIYNGPKINRPVNNDIEDGNESKMISFEWMPDFKGHRPSKHCDPDVKYDMDIIEERRICVTPLRAAFHTVPDLVGKLDLGSSTTRSNDESVAVLTIPRNSYIYEPLQQSIARHLHIPILDSLDAAPSGKGKVFQYGDYEDFDLDRVMDSQNYLVNSYIYRKAIIRKHYLSHTIQRYVSKHPGSILKKAYMESYTIDLDYAEFLDDALDENWELRQELEKNDRWWIVKPSMSDKAQGIRVFKTIEDLQNVFDSFDEEDTDEEIDEETVDDNKIIISQLRHFIIQEYMADPLLLPSMGNRKFHIRCYITCKGDLEVYVYDRMLALFAPKPFSALVSEEYSPTDLDKLGCHLTNTCLQSDADKDLAVMEFGNLTDISREDKSKIIEQIHMIAKDIFLAALNVDRMNFQPLRNAFETFGFDFLVDNSFNVKILEINAYPDFKQTGNDLKGLIYELFDDVVKTCVAPFFQEAEEPQNISNFTKVLDTTSNVWE</sequence>
<dbReference type="GO" id="GO:0016874">
    <property type="term" value="F:ligase activity"/>
    <property type="evidence" value="ECO:0007669"/>
    <property type="project" value="UniProtKB-KW"/>
</dbReference>
<dbReference type="VEuPathDB" id="FungiDB:CAGL0H08503g"/>
<dbReference type="AlphaFoldDB" id="A0A0W0EA38"/>
<dbReference type="Proteomes" id="UP000054886">
    <property type="component" value="Unassembled WGS sequence"/>
</dbReference>
<dbReference type="Gene3D" id="3.40.1210.10">
    <property type="entry name" value="Survival protein SurE-like phosphatase/nucleotidase"/>
    <property type="match status" value="1"/>
</dbReference>
<dbReference type="PANTHER" id="PTHR47551">
    <property type="entry name" value="TUBULIN--TYROSINE LIGASE PBY1-RELATED"/>
    <property type="match status" value="1"/>
</dbReference>
<dbReference type="GO" id="GO:0000932">
    <property type="term" value="C:P-body"/>
    <property type="evidence" value="ECO:0007669"/>
    <property type="project" value="EnsemblFungi"/>
</dbReference>
<reference evidence="2 3" key="1">
    <citation type="submission" date="2015-10" db="EMBL/GenBank/DDBJ databases">
        <title>Draft genomes sequences of Candida glabrata isolates 1A, 1B, 2A, 2B, 3A and 3B.</title>
        <authorList>
            <person name="Haavelsrud O.E."/>
            <person name="Gaustad P."/>
        </authorList>
    </citation>
    <scope>NUCLEOTIDE SEQUENCE [LARGE SCALE GENOMIC DNA]</scope>
    <source>
        <strain evidence="2">910700640</strain>
    </source>
</reference>
<dbReference type="NCBIfam" id="TIGR00087">
    <property type="entry name" value="surE"/>
    <property type="match status" value="1"/>
</dbReference>
<dbReference type="Gene3D" id="3.30.470.20">
    <property type="entry name" value="ATP-grasp fold, B domain"/>
    <property type="match status" value="1"/>
</dbReference>
<dbReference type="InterPro" id="IPR036523">
    <property type="entry name" value="SurE-like_sf"/>
</dbReference>
<comment type="caution">
    <text evidence="2">The sequence shown here is derived from an EMBL/GenBank/DDBJ whole genome shotgun (WGS) entry which is preliminary data.</text>
</comment>
<dbReference type="InterPro" id="IPR002828">
    <property type="entry name" value="SurE-like_Pase/nucleotidase"/>
</dbReference>
<dbReference type="EMBL" id="LLZZ01000116">
    <property type="protein sequence ID" value="KTB04582.1"/>
    <property type="molecule type" value="Genomic_DNA"/>
</dbReference>
<dbReference type="PROSITE" id="PS51221">
    <property type="entry name" value="TTL"/>
    <property type="match status" value="1"/>
</dbReference>
<protein>
    <submittedName>
        <fullName evidence="2">Putative tubulin--tyrosine ligase PBY1</fullName>
    </submittedName>
</protein>
<dbReference type="InterPro" id="IPR027746">
    <property type="entry name" value="TTL"/>
</dbReference>
<name>A0A0W0EA38_CANGB</name>
<evidence type="ECO:0000313" key="3">
    <source>
        <dbReference type="Proteomes" id="UP000054886"/>
    </source>
</evidence>
<feature type="domain" description="Survival protein SurE-like phosphatase/nucleotidase" evidence="1">
    <location>
        <begin position="3"/>
        <end position="218"/>
    </location>
</feature>
<evidence type="ECO:0000313" key="2">
    <source>
        <dbReference type="EMBL" id="KTB04582.1"/>
    </source>
</evidence>
<dbReference type="Pfam" id="PF03133">
    <property type="entry name" value="TTL"/>
    <property type="match status" value="1"/>
</dbReference>
<dbReference type="VEuPathDB" id="FungiDB:GVI51_H08393"/>
<dbReference type="InterPro" id="IPR004344">
    <property type="entry name" value="TTL/TTLL_fam"/>
</dbReference>
<dbReference type="VEuPathDB" id="FungiDB:GWK60_H08459"/>
<accession>A0A0W0EA38</accession>
<keyword evidence="2" id="KW-0436">Ligase</keyword>
<evidence type="ECO:0000259" key="1">
    <source>
        <dbReference type="Pfam" id="PF01975"/>
    </source>
</evidence>
<dbReference type="Pfam" id="PF01975">
    <property type="entry name" value="SurE"/>
    <property type="match status" value="1"/>
</dbReference>
<dbReference type="GO" id="GO:0016787">
    <property type="term" value="F:hydrolase activity"/>
    <property type="evidence" value="ECO:0007669"/>
    <property type="project" value="InterPro"/>
</dbReference>
<dbReference type="PANTHER" id="PTHR47551:SF1">
    <property type="entry name" value="TUBULIN--TYROSINE LIGASE PBY1-RELATED"/>
    <property type="match status" value="1"/>
</dbReference>
<organism evidence="2 3">
    <name type="scientific">Candida glabrata</name>
    <name type="common">Yeast</name>
    <name type="synonym">Torulopsis glabrata</name>
    <dbReference type="NCBI Taxonomy" id="5478"/>
    <lineage>
        <taxon>Eukaryota</taxon>
        <taxon>Fungi</taxon>
        <taxon>Dikarya</taxon>
        <taxon>Ascomycota</taxon>
        <taxon>Saccharomycotina</taxon>
        <taxon>Saccharomycetes</taxon>
        <taxon>Saccharomycetales</taxon>
        <taxon>Saccharomycetaceae</taxon>
        <taxon>Nakaseomyces</taxon>
    </lineage>
</organism>